<dbReference type="AlphaFoldDB" id="A0AAN8JSH8"/>
<evidence type="ECO:0000313" key="3">
    <source>
        <dbReference type="Proteomes" id="UP001347796"/>
    </source>
</evidence>
<name>A0AAN8JSH8_PATCE</name>
<keyword evidence="3" id="KW-1185">Reference proteome</keyword>
<dbReference type="Proteomes" id="UP001347796">
    <property type="component" value="Unassembled WGS sequence"/>
</dbReference>
<organism evidence="2 3">
    <name type="scientific">Patella caerulea</name>
    <name type="common">Rayed Mediterranean limpet</name>
    <dbReference type="NCBI Taxonomy" id="87958"/>
    <lineage>
        <taxon>Eukaryota</taxon>
        <taxon>Metazoa</taxon>
        <taxon>Spiralia</taxon>
        <taxon>Lophotrochozoa</taxon>
        <taxon>Mollusca</taxon>
        <taxon>Gastropoda</taxon>
        <taxon>Patellogastropoda</taxon>
        <taxon>Patelloidea</taxon>
        <taxon>Patellidae</taxon>
        <taxon>Patella</taxon>
    </lineage>
</organism>
<comment type="caution">
    <text evidence="2">The sequence shown here is derived from an EMBL/GenBank/DDBJ whole genome shotgun (WGS) entry which is preliminary data.</text>
</comment>
<sequence length="278" mass="31830">MDIGSTRLKNRTICYDMKLSTKRGSLKSRPSSVCHDFYNKWARRRHGETMESDSDTGGHQPWTPAESPSPRYAKQQRTPVNPLFKHSASSTSPNLRNFYRPKSRNRIYLDRAGSCVYPSDLEPKNINDPRIAKSALDFQSLSKLPSINSQKLVRPGTNTSGYPSPRSYKKSKAKADQQVPFHMNNAVLNFTEDIVLRGDKYVFIDQLYRKCKDTRASVTVERVTVNQSGGRHLARAQLIDFGEIKQILSLRRERLQKERLENLRKSDYTSISVPSKAY</sequence>
<protein>
    <submittedName>
        <fullName evidence="2">Uncharacterized protein</fullName>
    </submittedName>
</protein>
<reference evidence="2 3" key="1">
    <citation type="submission" date="2024-01" db="EMBL/GenBank/DDBJ databases">
        <title>The genome of the rayed Mediterranean limpet Patella caerulea (Linnaeus, 1758).</title>
        <authorList>
            <person name="Anh-Thu Weber A."/>
            <person name="Halstead-Nussloch G."/>
        </authorList>
    </citation>
    <scope>NUCLEOTIDE SEQUENCE [LARGE SCALE GENOMIC DNA]</scope>
    <source>
        <strain evidence="2">AATW-2023a</strain>
        <tissue evidence="2">Whole specimen</tissue>
    </source>
</reference>
<evidence type="ECO:0000313" key="2">
    <source>
        <dbReference type="EMBL" id="KAK6184232.1"/>
    </source>
</evidence>
<gene>
    <name evidence="2" type="ORF">SNE40_006742</name>
</gene>
<evidence type="ECO:0000256" key="1">
    <source>
        <dbReference type="SAM" id="MobiDB-lite"/>
    </source>
</evidence>
<feature type="region of interest" description="Disordered" evidence="1">
    <location>
        <begin position="48"/>
        <end position="77"/>
    </location>
</feature>
<accession>A0AAN8JSH8</accession>
<proteinExistence type="predicted"/>
<dbReference type="EMBL" id="JAZGQO010000006">
    <property type="protein sequence ID" value="KAK6184232.1"/>
    <property type="molecule type" value="Genomic_DNA"/>
</dbReference>